<dbReference type="PANTHER" id="PTHR43739:SF5">
    <property type="entry name" value="EXO-ALPHA-SIALIDASE"/>
    <property type="match status" value="1"/>
</dbReference>
<dbReference type="InterPro" id="IPR015943">
    <property type="entry name" value="WD40/YVTN_repeat-like_dom_sf"/>
</dbReference>
<protein>
    <recommendedName>
        <fullName evidence="2">Sortilin N-terminal domain-containing protein</fullName>
    </recommendedName>
</protein>
<comment type="caution">
    <text evidence="3">The sequence shown here is derived from an EMBL/GenBank/DDBJ whole genome shotgun (WGS) entry which is preliminary data.</text>
</comment>
<dbReference type="Proteomes" id="UP001484239">
    <property type="component" value="Unassembled WGS sequence"/>
</dbReference>
<dbReference type="SUPFAM" id="SSF50939">
    <property type="entry name" value="Sialidases"/>
    <property type="match status" value="2"/>
</dbReference>
<evidence type="ECO:0000313" key="3">
    <source>
        <dbReference type="EMBL" id="MEK9500024.1"/>
    </source>
</evidence>
<evidence type="ECO:0000256" key="1">
    <source>
        <dbReference type="ARBA" id="ARBA00022737"/>
    </source>
</evidence>
<keyword evidence="4" id="KW-1185">Reference proteome</keyword>
<dbReference type="PANTHER" id="PTHR43739">
    <property type="entry name" value="XYLOGLUCANASE (EUROFUNG)"/>
    <property type="match status" value="1"/>
</dbReference>
<name>A0ABU9E5J7_9BACT</name>
<accession>A0ABU9E5J7</accession>
<dbReference type="Gene3D" id="2.60.40.4070">
    <property type="match status" value="1"/>
</dbReference>
<dbReference type="Gene3D" id="2.130.10.10">
    <property type="entry name" value="YVTN repeat-like/Quinoprotein amine dehydrogenase"/>
    <property type="match status" value="4"/>
</dbReference>
<dbReference type="InterPro" id="IPR052025">
    <property type="entry name" value="Xyloglucanase_GH74"/>
</dbReference>
<evidence type="ECO:0000313" key="4">
    <source>
        <dbReference type="Proteomes" id="UP001484239"/>
    </source>
</evidence>
<keyword evidence="1" id="KW-0677">Repeat</keyword>
<gene>
    <name evidence="3" type="ORF">WI372_03370</name>
</gene>
<feature type="domain" description="Sortilin N-terminal" evidence="2">
    <location>
        <begin position="129"/>
        <end position="254"/>
    </location>
</feature>
<reference evidence="3 4" key="1">
    <citation type="submission" date="2024-02" db="EMBL/GenBank/DDBJ databases">
        <title>A novel Gemmatimonadota bacterium.</title>
        <authorList>
            <person name="Du Z.-J."/>
            <person name="Ye Y.-Q."/>
        </authorList>
    </citation>
    <scope>NUCLEOTIDE SEQUENCE [LARGE SCALE GENOMIC DNA]</scope>
    <source>
        <strain evidence="3 4">DH-20</strain>
    </source>
</reference>
<dbReference type="CDD" id="cd15482">
    <property type="entry name" value="Sialidase_non-viral"/>
    <property type="match status" value="2"/>
</dbReference>
<dbReference type="EMBL" id="JBBHLI010000001">
    <property type="protein sequence ID" value="MEK9500024.1"/>
    <property type="molecule type" value="Genomic_DNA"/>
</dbReference>
<proteinExistence type="predicted"/>
<dbReference type="RefSeq" id="WP_405277764.1">
    <property type="nucleotide sequence ID" value="NZ_JBBHLI010000001.1"/>
</dbReference>
<organism evidence="3 4">
    <name type="scientific">Gaopeijia maritima</name>
    <dbReference type="NCBI Taxonomy" id="3119007"/>
    <lineage>
        <taxon>Bacteria</taxon>
        <taxon>Pseudomonadati</taxon>
        <taxon>Gemmatimonadota</taxon>
        <taxon>Longimicrobiia</taxon>
        <taxon>Gaopeijiales</taxon>
        <taxon>Gaopeijiaceae</taxon>
        <taxon>Gaopeijia</taxon>
    </lineage>
</organism>
<dbReference type="InterPro" id="IPR031778">
    <property type="entry name" value="Sortilin_N"/>
</dbReference>
<evidence type="ECO:0000259" key="2">
    <source>
        <dbReference type="Pfam" id="PF15902"/>
    </source>
</evidence>
<dbReference type="InterPro" id="IPR036278">
    <property type="entry name" value="Sialidase_sf"/>
</dbReference>
<dbReference type="Pfam" id="PF15902">
    <property type="entry name" value="Sortilin-Vps10"/>
    <property type="match status" value="1"/>
</dbReference>
<sequence>MAFTNPLLRFGPTALGAALLLPLGLAGQVAIETADLTAFQPREIGPAVTGGRIHDVEADPADPSVLYIASASGGLWKTTTRGHTWTPLTDHLPVSTFGDVALAPSNTEIVYAGTGEQNNRQSTSWGNGVYRSDDGGANWRHLGLDDTRHIGKLEIDPSDPDVVFVAALGNLWAPGGERGVYRTRDGGASWDQVLAVDEYTGAVDLVMDPSNPDVLYAATYQRQRRAWGFNGGGPGSGIYKTTDGGDSWTELTNGIPSGDKGRIGLALAASNPRVLNALIETADDETTGTYRSEDGGATWTRVNELDIRPMYYSEIFIDPTNPDRVYTMATSSHRSEDGGRNFTEIAVRPTYDVGVHADQHALWIDPTDPSHLYMGGDAGLHESYDYGTTWRKINNIPISQFYAIGVDMGTPYRVYGGLQDNHSFVGPSETRRWVGIVNDDWQQVGFGDGMFWAPDPFDTDVAYGSSNGGNYFRLHARTGDMIDISPEAPAGEEGYRFDWTSPIIASKHDPNTVYVAGNRFFASRDRGSSWTRSEDLSRRIDRDTLEIMGVGGGDITISRNDGTSSFGEAVALVESPVDAAVLWVGFDDGNLQVTRDGGRTFTEVSGNVEGVADGTYVSRVVPSTRGAGVAYATFDAHRDGDFAPYIFRTDDFGATWTPVHDGLPSGSVLSMAEHPDNPDVLFAGTEHHLFVSTDAGGSWARMPNLPTTAYDDIIVHPREKDLVLGTHGRGIWILDDTEPLAEWTADAAAAPAHLFSIPDGTIFVYWKDTSYRADAEYAGTNPRNGTEITYRLGAGSGSATLTVTRADGTVVRRMEVPSTAGTHRINWDLRWSRDGETERWEPWTEPRLARPTGARGFFVAPGSYTVSLEARGTTISQTVRVLPDPMVPTLTIDDYLDREAFLLEVRDLMRRLDAGVAGMAPQSAAAMGRTLNGVFNAMNGSGVRPGTIHPPTASQREAVAAVREAVSGGGQ</sequence>